<keyword evidence="3" id="KW-1185">Reference proteome</keyword>
<feature type="transmembrane region" description="Helical" evidence="1">
    <location>
        <begin position="267"/>
        <end position="291"/>
    </location>
</feature>
<evidence type="ECO:0000313" key="3">
    <source>
        <dbReference type="Proteomes" id="UP000257317"/>
    </source>
</evidence>
<sequence>MKIRNFIITLISLFCFIGIGLSLSRQQSQRADQVLNNNGLSSPYYVYNSKKHQSIKSFIKYLNKNWSGERLQVHFRSKYNSDQILIWANYNLKSQPMANSNSRYFNKSDFQGTIPFAVISAETKENLFTMQNNRYLSENNHYFSVIGQLKKNTESPYRQTAYYLTTGEKQTTGKAALNNFYIVIDGLPKNDKQKVAHYLRASTRTVNYAGKYNKRHGISPTKKFVFTCFCIIVGLINSGIWATIVISPVSKFKIKSQILTKLFTNSFVRFFLVNTILFLGTGLILPLFNFYSDISQLFVLLGFLWLMENFTFIIVLLLSRRRRIEA</sequence>
<feature type="transmembrane region" description="Helical" evidence="1">
    <location>
        <begin position="297"/>
        <end position="318"/>
    </location>
</feature>
<name>A0A2Z6T9M8_9LACO</name>
<keyword evidence="1" id="KW-1133">Transmembrane helix</keyword>
<dbReference type="OrthoDB" id="2317714at2"/>
<organism evidence="2 3">
    <name type="scientific">Lactobacillus rodentium</name>
    <dbReference type="NCBI Taxonomy" id="947835"/>
    <lineage>
        <taxon>Bacteria</taxon>
        <taxon>Bacillati</taxon>
        <taxon>Bacillota</taxon>
        <taxon>Bacilli</taxon>
        <taxon>Lactobacillales</taxon>
        <taxon>Lactobacillaceae</taxon>
        <taxon>Lactobacillus</taxon>
    </lineage>
</organism>
<dbReference type="EMBL" id="BFBY01000010">
    <property type="protein sequence ID" value="GBG05318.1"/>
    <property type="molecule type" value="Genomic_DNA"/>
</dbReference>
<evidence type="ECO:0008006" key="4">
    <source>
        <dbReference type="Google" id="ProtNLM"/>
    </source>
</evidence>
<evidence type="ECO:0000313" key="2">
    <source>
        <dbReference type="EMBL" id="GBG05318.1"/>
    </source>
</evidence>
<keyword evidence="1" id="KW-0472">Membrane</keyword>
<feature type="transmembrane region" description="Helical" evidence="1">
    <location>
        <begin position="224"/>
        <end position="246"/>
    </location>
</feature>
<proteinExistence type="predicted"/>
<dbReference type="RefSeq" id="WP_117118648.1">
    <property type="nucleotide sequence ID" value="NZ_BFBY01000010.1"/>
</dbReference>
<comment type="caution">
    <text evidence="2">The sequence shown here is derived from an EMBL/GenBank/DDBJ whole genome shotgun (WGS) entry which is preliminary data.</text>
</comment>
<keyword evidence="1" id="KW-0812">Transmembrane</keyword>
<gene>
    <name evidence="2" type="ORF">LrDSM24759_12320</name>
</gene>
<evidence type="ECO:0000256" key="1">
    <source>
        <dbReference type="SAM" id="Phobius"/>
    </source>
</evidence>
<protein>
    <recommendedName>
        <fullName evidence="4">MacB-like periplasmic core domain-containing protein</fullName>
    </recommendedName>
</protein>
<reference evidence="3" key="1">
    <citation type="submission" date="2018-03" db="EMBL/GenBank/DDBJ databases">
        <title>New taxa in the Lactobacillus gasseri group.</title>
        <authorList>
            <person name="Tanizawa Y."/>
            <person name="Tohno M."/>
            <person name="Endo A."/>
            <person name="Arita M."/>
        </authorList>
    </citation>
    <scope>NUCLEOTIDE SEQUENCE [LARGE SCALE GENOMIC DNA]</scope>
    <source>
        <strain evidence="3">DSM 24759</strain>
    </source>
</reference>
<accession>A0A2Z6T9M8</accession>
<dbReference type="Proteomes" id="UP000257317">
    <property type="component" value="Unassembled WGS sequence"/>
</dbReference>
<dbReference type="AlphaFoldDB" id="A0A2Z6T9M8"/>